<name>A0ABT5I6I9_VOGIN</name>
<reference evidence="2 3" key="1">
    <citation type="submission" date="2023-01" db="EMBL/GenBank/DDBJ databases">
        <title>Novel species of the genus Vogesella isolated from rivers.</title>
        <authorList>
            <person name="Lu H."/>
        </authorList>
    </citation>
    <scope>NUCLEOTIDE SEQUENCE [LARGE SCALE GENOMIC DNA]</scope>
    <source>
        <strain evidence="2 3">SH7W</strain>
    </source>
</reference>
<comment type="caution">
    <text evidence="2">The sequence shown here is derived from an EMBL/GenBank/DDBJ whole genome shotgun (WGS) entry which is preliminary data.</text>
</comment>
<feature type="signal peptide" evidence="1">
    <location>
        <begin position="1"/>
        <end position="28"/>
    </location>
</feature>
<evidence type="ECO:0000313" key="2">
    <source>
        <dbReference type="EMBL" id="MDC7691647.1"/>
    </source>
</evidence>
<evidence type="ECO:0000256" key="1">
    <source>
        <dbReference type="SAM" id="SignalP"/>
    </source>
</evidence>
<keyword evidence="3" id="KW-1185">Reference proteome</keyword>
<dbReference type="RefSeq" id="WP_272803577.1">
    <property type="nucleotide sequence ID" value="NZ_JAQQKY010000007.1"/>
</dbReference>
<accession>A0ABT5I6I9</accession>
<keyword evidence="1" id="KW-0732">Signal</keyword>
<proteinExistence type="predicted"/>
<protein>
    <recommendedName>
        <fullName evidence="4">Lipoprotein</fullName>
    </recommendedName>
</protein>
<dbReference type="EMBL" id="JAQQKY010000007">
    <property type="protein sequence ID" value="MDC7691647.1"/>
    <property type="molecule type" value="Genomic_DNA"/>
</dbReference>
<organism evidence="2 3">
    <name type="scientific">Vogesella indigofera</name>
    <name type="common">Pseudomonas indigofera</name>
    <dbReference type="NCBI Taxonomy" id="45465"/>
    <lineage>
        <taxon>Bacteria</taxon>
        <taxon>Pseudomonadati</taxon>
        <taxon>Pseudomonadota</taxon>
        <taxon>Betaproteobacteria</taxon>
        <taxon>Neisseriales</taxon>
        <taxon>Chromobacteriaceae</taxon>
        <taxon>Vogesella</taxon>
    </lineage>
</organism>
<dbReference type="PROSITE" id="PS51257">
    <property type="entry name" value="PROKAR_LIPOPROTEIN"/>
    <property type="match status" value="1"/>
</dbReference>
<evidence type="ECO:0008006" key="4">
    <source>
        <dbReference type="Google" id="ProtNLM"/>
    </source>
</evidence>
<sequence>MTLNNHRAFFLSAAIAALLTGCATNVMPDNAKLVESAKYPGQRYLDSIVFKFDGIQSGDFARAHRCVAESRLSAHGIKIADPAQGLVVSSGDADFRLPLIFVDVRYSATIQLSTNLTTITFTNVLGSGKGKFGPATPFVPLTDRSMGGGAEAYQELSSLATSVFNCARERA</sequence>
<feature type="chain" id="PRO_5047491494" description="Lipoprotein" evidence="1">
    <location>
        <begin position="29"/>
        <end position="171"/>
    </location>
</feature>
<evidence type="ECO:0000313" key="3">
    <source>
        <dbReference type="Proteomes" id="UP001221566"/>
    </source>
</evidence>
<dbReference type="Proteomes" id="UP001221566">
    <property type="component" value="Unassembled WGS sequence"/>
</dbReference>
<gene>
    <name evidence="2" type="ORF">PQU93_12770</name>
</gene>